<dbReference type="AlphaFoldDB" id="A0A3R7KGT8"/>
<evidence type="ECO:0000256" key="1">
    <source>
        <dbReference type="SAM" id="MobiDB-lite"/>
    </source>
</evidence>
<dbReference type="Gene3D" id="2.60.120.340">
    <property type="entry name" value="Nucleoplasmin core domain"/>
    <property type="match status" value="1"/>
</dbReference>
<proteinExistence type="predicted"/>
<dbReference type="EMBL" id="MAYM02002073">
    <property type="protein sequence ID" value="RLN05879.1"/>
    <property type="molecule type" value="Genomic_DNA"/>
</dbReference>
<feature type="domain" description="Nucleoplasmin-like" evidence="2">
    <location>
        <begin position="355"/>
        <end position="449"/>
    </location>
</feature>
<accession>A0A3R7KGT8</accession>
<dbReference type="InterPro" id="IPR041232">
    <property type="entry name" value="NPL"/>
</dbReference>
<dbReference type="EMBL" id="MBDN02000310">
    <property type="protein sequence ID" value="RLN76529.1"/>
    <property type="molecule type" value="Genomic_DNA"/>
</dbReference>
<feature type="compositionally biased region" description="Basic residues" evidence="1">
    <location>
        <begin position="540"/>
        <end position="556"/>
    </location>
</feature>
<protein>
    <recommendedName>
        <fullName evidence="2">Nucleoplasmin-like domain-containing protein</fullName>
    </recommendedName>
</protein>
<comment type="caution">
    <text evidence="4">The sequence shown here is derived from an EMBL/GenBank/DDBJ whole genome shotgun (WGS) entry which is preliminary data.</text>
</comment>
<organism evidence="4 5">
    <name type="scientific">Phytophthora kernoviae</name>
    <dbReference type="NCBI Taxonomy" id="325452"/>
    <lineage>
        <taxon>Eukaryota</taxon>
        <taxon>Sar</taxon>
        <taxon>Stramenopiles</taxon>
        <taxon>Oomycota</taxon>
        <taxon>Peronosporomycetes</taxon>
        <taxon>Peronosporales</taxon>
        <taxon>Peronosporaceae</taxon>
        <taxon>Phytophthora</taxon>
    </lineage>
</organism>
<feature type="compositionally biased region" description="Basic and acidic residues" evidence="1">
    <location>
        <begin position="513"/>
        <end position="524"/>
    </location>
</feature>
<feature type="region of interest" description="Disordered" evidence="1">
    <location>
        <begin position="459"/>
        <end position="556"/>
    </location>
</feature>
<evidence type="ECO:0000259" key="2">
    <source>
        <dbReference type="Pfam" id="PF17800"/>
    </source>
</evidence>
<dbReference type="Pfam" id="PF17800">
    <property type="entry name" value="NPL"/>
    <property type="match status" value="1"/>
</dbReference>
<reference evidence="5 6" key="1">
    <citation type="submission" date="2018-07" db="EMBL/GenBank/DDBJ databases">
        <title>Genome sequencing of oomycete isolates from Chile give support for New Zealand origin for Phytophthora kernoviae and make available the first Nothophytophthora sp. genome.</title>
        <authorList>
            <person name="Studholme D.J."/>
            <person name="Sanfuentes E."/>
            <person name="Panda P."/>
            <person name="Hill R."/>
            <person name="Sambles C."/>
            <person name="Grant M."/>
            <person name="Williams N.M."/>
            <person name="Mcdougal R.L."/>
        </authorList>
    </citation>
    <scope>NUCLEOTIDE SEQUENCE [LARGE SCALE GENOMIC DNA]</scope>
    <source>
        <strain evidence="3">Chile2</strain>
        <strain evidence="4">Chile4</strain>
    </source>
</reference>
<keyword evidence="5" id="KW-1185">Reference proteome</keyword>
<evidence type="ECO:0000313" key="5">
    <source>
        <dbReference type="Proteomes" id="UP000285624"/>
    </source>
</evidence>
<dbReference type="Proteomes" id="UP000285624">
    <property type="component" value="Unassembled WGS sequence"/>
</dbReference>
<name>A0A3R7KGT8_9STRA</name>
<evidence type="ECO:0000313" key="6">
    <source>
        <dbReference type="Proteomes" id="UP000285883"/>
    </source>
</evidence>
<evidence type="ECO:0000313" key="3">
    <source>
        <dbReference type="EMBL" id="RLN05879.1"/>
    </source>
</evidence>
<feature type="compositionally biased region" description="Polar residues" evidence="1">
    <location>
        <begin position="527"/>
        <end position="539"/>
    </location>
</feature>
<sequence>METFVEDTGSRRHLQEERKHTHELVLRTWRQSFRKEKPETDAEKALYRRLASLVDEHEDQGDEGLTSLLLHDIGAKATYVDSSWGYVDAANIGKRFKVKDHFMDAHCSLMLLVSSVDDCIIALQEQPKKQFLDPLSWDLPPHKAVVAIVEAVLLLFDVPVPAKGNDEDIWRACWGLWIVKNIDAHSSGWEWMSNNEPTGLFTKPYALSVVNLDRVCELLEKAANLAPPEFDGFAAVQKLVTPPQRTAKDNIWFRCETEDGIDYFYNRLYQSVTLDRPDDFDGAHIPPKKIPIIVQELIAEILQSDVTLRLELERRSKQRIHTQLLEQDQWVECLDGHTMTKYYYSFVRLSSKMSFWGCEVTETKAAVVAIPEGFILNVVNATCSASNSDDAQLALALETQQVDGNAWKGAVAHLGHKQPLQVKLDLVFGHKVKFYLSKGVGAVNLTGYFQPGPQAELFEEDTTSIEASTKKSKKRAREEKTGKSWDQVSSSDSEEAPAKEVKPAKASKPEAASVKKDEQKKPKQVEAASSTPVNGNATQGKKKRKKNKKANKAASN</sequence>
<dbReference type="Proteomes" id="UP000285883">
    <property type="component" value="Unassembled WGS sequence"/>
</dbReference>
<evidence type="ECO:0000313" key="4">
    <source>
        <dbReference type="EMBL" id="RLN76529.1"/>
    </source>
</evidence>
<gene>
    <name evidence="3" type="ORF">BBI17_007459</name>
    <name evidence="4" type="ORF">BBO99_00007476</name>
</gene>